<feature type="modified residue" description="N6-(pyridoxal phosphate)lysine" evidence="6">
    <location>
        <position position="240"/>
    </location>
</feature>
<name>A0A182JK47_ANOAO</name>
<evidence type="ECO:0000256" key="2">
    <source>
        <dbReference type="ARBA" id="ARBA00022898"/>
    </source>
</evidence>
<dbReference type="FunFam" id="3.40.640.10:FF:000119">
    <property type="entry name" value="Molybdenum cofactor sulfurase"/>
    <property type="match status" value="1"/>
</dbReference>
<dbReference type="GO" id="GO:0030170">
    <property type="term" value="F:pyridoxal phosphate binding"/>
    <property type="evidence" value="ECO:0007669"/>
    <property type="project" value="UniProtKB-UniRule"/>
</dbReference>
<evidence type="ECO:0000256" key="6">
    <source>
        <dbReference type="HAMAP-Rule" id="MF_03050"/>
    </source>
</evidence>
<reference evidence="8" key="2">
    <citation type="submission" date="2022-08" db="UniProtKB">
        <authorList>
            <consortium name="EnsemblMetazoa"/>
        </authorList>
    </citation>
    <scope>IDENTIFICATION</scope>
    <source>
        <strain evidence="8">EBRO</strain>
    </source>
</reference>
<dbReference type="InterPro" id="IPR015424">
    <property type="entry name" value="PyrdxlP-dep_Trfase"/>
</dbReference>
<dbReference type="Pfam" id="PF03476">
    <property type="entry name" value="MOSC_N"/>
    <property type="match status" value="1"/>
</dbReference>
<dbReference type="Pfam" id="PF03473">
    <property type="entry name" value="MOSC"/>
    <property type="match status" value="1"/>
</dbReference>
<reference evidence="9" key="1">
    <citation type="submission" date="2021-09" db="EMBL/GenBank/DDBJ databases">
        <authorList>
            <consortium name="Infravec"/>
            <person name="Campbell I L."/>
            <person name="Maslen G."/>
            <person name="Yates A."/>
        </authorList>
    </citation>
    <scope>NUCLEOTIDE SEQUENCE [LARGE SCALE GENOMIC DNA]</scope>
    <source>
        <strain evidence="9">Infravec2 EBRE</strain>
    </source>
</reference>
<dbReference type="STRING" id="41427.A0A182JK47"/>
<evidence type="ECO:0000256" key="3">
    <source>
        <dbReference type="ARBA" id="ARBA00023150"/>
    </source>
</evidence>
<dbReference type="InterPro" id="IPR005302">
    <property type="entry name" value="MoCF_Sase_C"/>
</dbReference>
<dbReference type="InterPro" id="IPR005303">
    <property type="entry name" value="MOCOS_middle"/>
</dbReference>
<accession>A0A182JK47</accession>
<dbReference type="PANTHER" id="PTHR14237">
    <property type="entry name" value="MOLYBDOPTERIN COFACTOR SULFURASE MOSC"/>
    <property type="match status" value="1"/>
</dbReference>
<dbReference type="GO" id="GO:0016829">
    <property type="term" value="F:lyase activity"/>
    <property type="evidence" value="ECO:0007669"/>
    <property type="project" value="UniProtKB-UniRule"/>
</dbReference>
<dbReference type="AlphaFoldDB" id="A0A182JK47"/>
<dbReference type="Gene3D" id="3.40.640.10">
    <property type="entry name" value="Type I PLP-dependent aspartate aminotransferase-like (Major domain)"/>
    <property type="match status" value="1"/>
</dbReference>
<organism evidence="8">
    <name type="scientific">Anopheles atroparvus</name>
    <name type="common">European mosquito</name>
    <dbReference type="NCBI Taxonomy" id="41427"/>
    <lineage>
        <taxon>Eukaryota</taxon>
        <taxon>Metazoa</taxon>
        <taxon>Ecdysozoa</taxon>
        <taxon>Arthropoda</taxon>
        <taxon>Hexapoda</taxon>
        <taxon>Insecta</taxon>
        <taxon>Pterygota</taxon>
        <taxon>Neoptera</taxon>
        <taxon>Endopterygota</taxon>
        <taxon>Diptera</taxon>
        <taxon>Nematocera</taxon>
        <taxon>Culicoidea</taxon>
        <taxon>Culicidae</taxon>
        <taxon>Anophelinae</taxon>
        <taxon>Anopheles</taxon>
    </lineage>
</organism>
<dbReference type="GO" id="GO:0006777">
    <property type="term" value="P:Mo-molybdopterin cofactor biosynthetic process"/>
    <property type="evidence" value="ECO:0007669"/>
    <property type="project" value="UniProtKB-UniRule"/>
</dbReference>
<keyword evidence="2 6" id="KW-0663">Pyridoxal phosphate</keyword>
<dbReference type="GO" id="GO:0008265">
    <property type="term" value="F:molybdenum cofactor sulfurtransferase activity"/>
    <property type="evidence" value="ECO:0007669"/>
    <property type="project" value="UniProtKB-UniRule"/>
</dbReference>
<comment type="similarity">
    <text evidence="6">Belongs to the class-V pyridoxal-phosphate-dependent aminotransferase family. MOCOS subfamily.</text>
</comment>
<dbReference type="VEuPathDB" id="VectorBase:AATE019571"/>
<comment type="catalytic activity">
    <reaction evidence="4 6">
        <text>Mo-molybdopterin + L-cysteine + AH2 = thio-Mo-molybdopterin + L-alanine + A + H2O</text>
        <dbReference type="Rhea" id="RHEA:42636"/>
        <dbReference type="ChEBI" id="CHEBI:13193"/>
        <dbReference type="ChEBI" id="CHEBI:15377"/>
        <dbReference type="ChEBI" id="CHEBI:17499"/>
        <dbReference type="ChEBI" id="CHEBI:35235"/>
        <dbReference type="ChEBI" id="CHEBI:57972"/>
        <dbReference type="ChEBI" id="CHEBI:71302"/>
        <dbReference type="ChEBI" id="CHEBI:82685"/>
        <dbReference type="EC" id="2.8.1.9"/>
    </reaction>
</comment>
<dbReference type="FunFam" id="3.90.1150.10:FF:000079">
    <property type="entry name" value="Molybdenum cofactor sulfurase"/>
    <property type="match status" value="1"/>
</dbReference>
<evidence type="ECO:0000313" key="8">
    <source>
        <dbReference type="EnsemblMetazoa" id="AATE019571-PA.1"/>
    </source>
</evidence>
<dbReference type="OrthoDB" id="420046at2759"/>
<evidence type="ECO:0000256" key="4">
    <source>
        <dbReference type="ARBA" id="ARBA00050843"/>
    </source>
</evidence>
<keyword evidence="3 6" id="KW-0501">Molybdenum cofactor biosynthesis</keyword>
<feature type="domain" description="MOSC" evidence="7">
    <location>
        <begin position="636"/>
        <end position="790"/>
    </location>
</feature>
<dbReference type="SUPFAM" id="SSF53383">
    <property type="entry name" value="PLP-dependent transferases"/>
    <property type="match status" value="1"/>
</dbReference>
<gene>
    <name evidence="6" type="primary">mal</name>
</gene>
<dbReference type="Proteomes" id="UP000075880">
    <property type="component" value="Unassembled WGS sequence"/>
</dbReference>
<dbReference type="InterPro" id="IPR015421">
    <property type="entry name" value="PyrdxlP-dep_Trfase_major"/>
</dbReference>
<dbReference type="InterPro" id="IPR015422">
    <property type="entry name" value="PyrdxlP-dep_Trfase_small"/>
</dbReference>
<dbReference type="SUPFAM" id="SSF141673">
    <property type="entry name" value="MOSC N-terminal domain-like"/>
    <property type="match status" value="1"/>
</dbReference>
<dbReference type="GO" id="GO:0030151">
    <property type="term" value="F:molybdenum ion binding"/>
    <property type="evidence" value="ECO:0007669"/>
    <property type="project" value="UniProtKB-UniRule"/>
</dbReference>
<proteinExistence type="inferred from homology"/>
<dbReference type="Pfam" id="PF00266">
    <property type="entry name" value="Aminotran_5"/>
    <property type="match status" value="1"/>
</dbReference>
<dbReference type="EC" id="2.8.1.9" evidence="6"/>
<dbReference type="InterPro" id="IPR028886">
    <property type="entry name" value="MoCo_sulfurase"/>
</dbReference>
<keyword evidence="9" id="KW-1185">Reference proteome</keyword>
<evidence type="ECO:0000256" key="1">
    <source>
        <dbReference type="ARBA" id="ARBA00022679"/>
    </source>
</evidence>
<dbReference type="EnsemblMetazoa" id="ENSAATROPT017175">
    <property type="protein sequence ID" value="ENSAATROPP015154"/>
    <property type="gene ID" value="ENSAATROPG014049"/>
</dbReference>
<dbReference type="Gene3D" id="3.90.1150.10">
    <property type="entry name" value="Aspartate Aminotransferase, domain 1"/>
    <property type="match status" value="1"/>
</dbReference>
<comment type="cofactor">
    <cofactor evidence="6">
        <name>pyridoxal 5'-phosphate</name>
        <dbReference type="ChEBI" id="CHEBI:597326"/>
    </cofactor>
</comment>
<dbReference type="InterPro" id="IPR000192">
    <property type="entry name" value="Aminotrans_V_dom"/>
</dbReference>
<evidence type="ECO:0000259" key="7">
    <source>
        <dbReference type="PROSITE" id="PS51340"/>
    </source>
</evidence>
<protein>
    <recommendedName>
        <fullName evidence="6">Molybdenum cofactor sulfurase</fullName>
        <shortName evidence="6">MCS</shortName>
        <shortName evidence="6">MOS</shortName>
        <shortName evidence="6">MoCo sulfurase</shortName>
        <ecNumber evidence="6">2.8.1.9</ecNumber>
    </recommendedName>
    <alternativeName>
        <fullName evidence="6">Molybdenum cofactor sulfurtransferase</fullName>
    </alternativeName>
    <alternativeName>
        <fullName evidence="6">Protein maroon-like</fullName>
        <shortName evidence="6">Ma-l</shortName>
    </alternativeName>
</protein>
<comment type="function">
    <text evidence="5 6">Sulfurates the molybdenum cofactor. Sulfation of molybdenum is essential for xanthine dehydrogenase (XDH) and aldehyde oxidase (ADO) enzymes in which molybdenum cofactor is liganded by 1 oxygen and 1 sulfur atom in active form.</text>
</comment>
<evidence type="ECO:0000256" key="5">
    <source>
        <dbReference type="ARBA" id="ARBA00054182"/>
    </source>
</evidence>
<dbReference type="PANTHER" id="PTHR14237:SF80">
    <property type="entry name" value="MOLYBDENUM COFACTOR SULFURASE"/>
    <property type="match status" value="1"/>
</dbReference>
<dbReference type="HAMAP" id="MF_03050">
    <property type="entry name" value="MOCOS"/>
    <property type="match status" value="1"/>
</dbReference>
<sequence>MECANEFTAEELLKIEQEFSRLKNKCYLDHAGTALYGESQLRAIHDLLASDLFCNPHTSRTMEDMVDLVRYRILRWFNTRFSEYEVVFTSGTTGALRLIGDSFTFGASPTEATEPGAFVFLRESHTSVLGMREIVQTDRIHPIERSDLLLALNHANGLASKNCAQEHDRKRPSLLVYPAQCNFNGTKYPLQLCEQVERYGLHGYAKDQFHVCLDAASYVSTSPLNLALHKPSFVCLSFYKIFGYPTGLGALLVRKDVEHLLLPGKRYYGGGTVKIAMSGMGRFHVKRDRLAERFEDGTINFLAIASLLPCMDTLERLIGPSTMERIQRHTFMLARYCHQRLLALEHANGRPVVELYHDTTFDDANLQGAIVNFNVRNEDGSYVGYAEVSCMAANHSIYLRTGCFCNPGACQRHLRQSDDDILRQYLAGHVCGDANDLIDGQPTGSIRVSFGYCTQLADVDRLVAMVAGCYIRRSPNSPSASRASIVAMYKSYDRPRLVEICLYPVKSCGAFHVGNGSGDGSVNTQLSWPLSATGLRYDREFVIVDDHGTAMTQKKLPELCRIRPTIDLQLYQLTLQHPDAEGCLVLDLENGGREAASGKQPIRLCQTKVCTDAVNGVDCGDQAAEWICLTLGVSGLRLLRQSPYETRLQRRTAKELSLNNQAQLLLVNRTSVRWLAEKVDEWDELEDAPPLDALVDRFRGNLIIETSRPLEEMDWERVVIGECLFTVDGPCTRCQMICIDQATGKRTAEPLRTISREFGGKIRFGMYLSHAHCGTSTTLTCGDLVTGIIE</sequence>
<evidence type="ECO:0000313" key="9">
    <source>
        <dbReference type="Proteomes" id="UP000075880"/>
    </source>
</evidence>
<keyword evidence="1 6" id="KW-0808">Transferase</keyword>
<dbReference type="SUPFAM" id="SSF50800">
    <property type="entry name" value="PK beta-barrel domain-like"/>
    <property type="match status" value="1"/>
</dbReference>
<feature type="active site" evidence="6">
    <location>
        <position position="405"/>
    </location>
</feature>
<dbReference type="EnsemblMetazoa" id="AATE019571-RA">
    <property type="protein sequence ID" value="AATE019571-PA.1"/>
    <property type="gene ID" value="AATE019571"/>
</dbReference>
<dbReference type="PROSITE" id="PS51340">
    <property type="entry name" value="MOSC"/>
    <property type="match status" value="1"/>
</dbReference>
<dbReference type="InterPro" id="IPR011037">
    <property type="entry name" value="Pyrv_Knase-like_insert_dom_sf"/>
</dbReference>